<evidence type="ECO:0000313" key="2">
    <source>
        <dbReference type="EMBL" id="KAJ8024758.1"/>
    </source>
</evidence>
<dbReference type="Proteomes" id="UP001152320">
    <property type="component" value="Chromosome 18"/>
</dbReference>
<feature type="region of interest" description="Disordered" evidence="1">
    <location>
        <begin position="262"/>
        <end position="301"/>
    </location>
</feature>
<comment type="caution">
    <text evidence="2">The sequence shown here is derived from an EMBL/GenBank/DDBJ whole genome shotgun (WGS) entry which is preliminary data.</text>
</comment>
<sequence>MEDRNGGILAGGSSLNPLAFQVGTLDIVRLAYSEVACFLPSSPCNHVFTIEEDTCMTGYGLGKYGFSVADCKEIDVSLFEGILRPFLENLEPIVMAGQTSLLQIQPLISMNSQEQKRLYRTITYEVENLFPEESCNISPPDNSMDNIAGGYTFHPATSVPKWYKKQLMGDEWCHRNMSQHLVAVTMKNTFGKKVVLKLYVDEMKDLKQVAVDLLTSDGKAKQYKTLEKCFSINDQVKKAIRSQLLPMLDTIIMSAKDHFQSCSGESRSDNTSIEQSNSEQLFEKATPVPPGQYPTPQSESKMNMVSNKKHAITSWLHDDLKNCHAPKLDPLLDPNCFKRARVEHVGKPSTATGRPFKYIRKTTDEKNSVAQTYDVMMKMAGKMSTNDHGESGFSSAQMSRFSSFNQARRVMQKEKQLSMEIEAERFKTEGVGDEDDDTDEDEM</sequence>
<protein>
    <submittedName>
        <fullName evidence="2">Uncharacterized protein</fullName>
    </submittedName>
</protein>
<gene>
    <name evidence="2" type="ORF">HOLleu_34762</name>
</gene>
<organism evidence="2 3">
    <name type="scientific">Holothuria leucospilota</name>
    <name type="common">Black long sea cucumber</name>
    <name type="synonym">Mertensiothuria leucospilota</name>
    <dbReference type="NCBI Taxonomy" id="206669"/>
    <lineage>
        <taxon>Eukaryota</taxon>
        <taxon>Metazoa</taxon>
        <taxon>Echinodermata</taxon>
        <taxon>Eleutherozoa</taxon>
        <taxon>Echinozoa</taxon>
        <taxon>Holothuroidea</taxon>
        <taxon>Aspidochirotacea</taxon>
        <taxon>Aspidochirotida</taxon>
        <taxon>Holothuriidae</taxon>
        <taxon>Holothuria</taxon>
    </lineage>
</organism>
<evidence type="ECO:0000256" key="1">
    <source>
        <dbReference type="SAM" id="MobiDB-lite"/>
    </source>
</evidence>
<dbReference type="AlphaFoldDB" id="A0A9Q0YLJ4"/>
<accession>A0A9Q0YLJ4</accession>
<feature type="region of interest" description="Disordered" evidence="1">
    <location>
        <begin position="404"/>
        <end position="443"/>
    </location>
</feature>
<feature type="compositionally biased region" description="Polar residues" evidence="1">
    <location>
        <begin position="262"/>
        <end position="280"/>
    </location>
</feature>
<feature type="compositionally biased region" description="Basic and acidic residues" evidence="1">
    <location>
        <begin position="411"/>
        <end position="430"/>
    </location>
</feature>
<evidence type="ECO:0000313" key="3">
    <source>
        <dbReference type="Proteomes" id="UP001152320"/>
    </source>
</evidence>
<proteinExistence type="predicted"/>
<feature type="compositionally biased region" description="Acidic residues" evidence="1">
    <location>
        <begin position="431"/>
        <end position="443"/>
    </location>
</feature>
<keyword evidence="3" id="KW-1185">Reference proteome</keyword>
<dbReference type="EMBL" id="JAIZAY010000018">
    <property type="protein sequence ID" value="KAJ8024758.1"/>
    <property type="molecule type" value="Genomic_DNA"/>
</dbReference>
<reference evidence="2" key="1">
    <citation type="submission" date="2021-10" db="EMBL/GenBank/DDBJ databases">
        <title>Tropical sea cucumber genome reveals ecological adaptation and Cuvierian tubules defense mechanism.</title>
        <authorList>
            <person name="Chen T."/>
        </authorList>
    </citation>
    <scope>NUCLEOTIDE SEQUENCE</scope>
    <source>
        <strain evidence="2">Nanhai2018</strain>
        <tissue evidence="2">Muscle</tissue>
    </source>
</reference>
<name>A0A9Q0YLJ4_HOLLE</name>